<proteinExistence type="predicted"/>
<dbReference type="Proteomes" id="UP001353858">
    <property type="component" value="Unassembled WGS sequence"/>
</dbReference>
<name>A0AAN7Q317_9COLE</name>
<evidence type="ECO:0000313" key="2">
    <source>
        <dbReference type="EMBL" id="KAK4884224.1"/>
    </source>
</evidence>
<dbReference type="InterPro" id="IPR011009">
    <property type="entry name" value="Kinase-like_dom_sf"/>
</dbReference>
<dbReference type="InterPro" id="IPR015897">
    <property type="entry name" value="CHK_kinase-like"/>
</dbReference>
<dbReference type="AlphaFoldDB" id="A0AAN7Q317"/>
<evidence type="ECO:0000313" key="3">
    <source>
        <dbReference type="Proteomes" id="UP001353858"/>
    </source>
</evidence>
<dbReference type="PANTHER" id="PTHR11012:SF30">
    <property type="entry name" value="PROTEIN KINASE-LIKE DOMAIN-CONTAINING"/>
    <property type="match status" value="1"/>
</dbReference>
<gene>
    <name evidence="2" type="ORF">RN001_000495</name>
</gene>
<evidence type="ECO:0000259" key="1">
    <source>
        <dbReference type="SMART" id="SM00587"/>
    </source>
</evidence>
<dbReference type="SMART" id="SM00587">
    <property type="entry name" value="CHK"/>
    <property type="match status" value="1"/>
</dbReference>
<dbReference type="InterPro" id="IPR004119">
    <property type="entry name" value="EcKL"/>
</dbReference>
<dbReference type="SUPFAM" id="SSF56112">
    <property type="entry name" value="Protein kinase-like (PK-like)"/>
    <property type="match status" value="1"/>
</dbReference>
<organism evidence="2 3">
    <name type="scientific">Aquatica leii</name>
    <dbReference type="NCBI Taxonomy" id="1421715"/>
    <lineage>
        <taxon>Eukaryota</taxon>
        <taxon>Metazoa</taxon>
        <taxon>Ecdysozoa</taxon>
        <taxon>Arthropoda</taxon>
        <taxon>Hexapoda</taxon>
        <taxon>Insecta</taxon>
        <taxon>Pterygota</taxon>
        <taxon>Neoptera</taxon>
        <taxon>Endopterygota</taxon>
        <taxon>Coleoptera</taxon>
        <taxon>Polyphaga</taxon>
        <taxon>Elateriformia</taxon>
        <taxon>Elateroidea</taxon>
        <taxon>Lampyridae</taxon>
        <taxon>Luciolinae</taxon>
        <taxon>Aquatica</taxon>
    </lineage>
</organism>
<sequence>MSETSQLDILTTKVYKCLQDIITKLQINNCSVNIKKKVDYGENHLGVIVNVQISNEEGQVVNMVIKNAPKSAMYRDFFPIHNVFLRENFMYSKALKEFTKFQNNKNVKCTFGYFPKLYGAVLDLDNEAIILEDVNELEYKNMKREDPINYAHALLVVQELGKFHAISFAMKDQNKELFDELSQNTVDSHFTQFGQKGSVKNCYENWAKAASISLHKFQEKSIYDKINALKSDFYNILCDIVSPEICKDYAVICHGDVWVGNLLFKYLSNGQPESVCFLDWQISRYGSPVLDLSQFLFTCTDKSLRDQHYEDLIKAYYKSLCNFLQQLGSDPNTLFPEEVLQQHLRKFSVFGLIMAMQVTWLTLNVPKDDFYDIDAATTGDIDKVVDNFNKPNTEKYNLRIRDIILDYFKFGYDLQNVS</sequence>
<feature type="domain" description="CHK kinase-like" evidence="1">
    <location>
        <begin position="129"/>
        <end position="326"/>
    </location>
</feature>
<reference evidence="3" key="1">
    <citation type="submission" date="2023-01" db="EMBL/GenBank/DDBJ databases">
        <title>Key to firefly adult light organ development and bioluminescence: homeobox transcription factors regulate luciferase expression and transportation to peroxisome.</title>
        <authorList>
            <person name="Fu X."/>
        </authorList>
    </citation>
    <scope>NUCLEOTIDE SEQUENCE [LARGE SCALE GENOMIC DNA]</scope>
</reference>
<protein>
    <recommendedName>
        <fullName evidence="1">CHK kinase-like domain-containing protein</fullName>
    </recommendedName>
</protein>
<dbReference type="PANTHER" id="PTHR11012">
    <property type="entry name" value="PROTEIN KINASE-LIKE DOMAIN-CONTAINING"/>
    <property type="match status" value="1"/>
</dbReference>
<dbReference type="Gene3D" id="3.90.1200.10">
    <property type="match status" value="1"/>
</dbReference>
<accession>A0AAN7Q317</accession>
<dbReference type="EMBL" id="JARPUR010000001">
    <property type="protein sequence ID" value="KAK4884224.1"/>
    <property type="molecule type" value="Genomic_DNA"/>
</dbReference>
<keyword evidence="3" id="KW-1185">Reference proteome</keyword>
<comment type="caution">
    <text evidence="2">The sequence shown here is derived from an EMBL/GenBank/DDBJ whole genome shotgun (WGS) entry which is preliminary data.</text>
</comment>
<dbReference type="Pfam" id="PF02958">
    <property type="entry name" value="EcKL"/>
    <property type="match status" value="1"/>
</dbReference>